<evidence type="ECO:0000256" key="4">
    <source>
        <dbReference type="ARBA" id="ARBA00022989"/>
    </source>
</evidence>
<feature type="transmembrane region" description="Helical" evidence="6">
    <location>
        <begin position="79"/>
        <end position="101"/>
    </location>
</feature>
<dbReference type="InterPro" id="IPR019264">
    <property type="entry name" value="DUF2179"/>
</dbReference>
<gene>
    <name evidence="8" type="ORF">R4Z09_17180</name>
</gene>
<accession>A0ABZ2CD38</accession>
<evidence type="ECO:0000256" key="2">
    <source>
        <dbReference type="ARBA" id="ARBA00022475"/>
    </source>
</evidence>
<keyword evidence="9" id="KW-1185">Reference proteome</keyword>
<evidence type="ECO:0000256" key="3">
    <source>
        <dbReference type="ARBA" id="ARBA00022692"/>
    </source>
</evidence>
<evidence type="ECO:0000256" key="1">
    <source>
        <dbReference type="ARBA" id="ARBA00004651"/>
    </source>
</evidence>
<evidence type="ECO:0000313" key="9">
    <source>
        <dbReference type="Proteomes" id="UP001357223"/>
    </source>
</evidence>
<feature type="transmembrane region" description="Helical" evidence="6">
    <location>
        <begin position="147"/>
        <end position="170"/>
    </location>
</feature>
<evidence type="ECO:0000259" key="7">
    <source>
        <dbReference type="Pfam" id="PF10035"/>
    </source>
</evidence>
<dbReference type="Proteomes" id="UP001357223">
    <property type="component" value="Chromosome"/>
</dbReference>
<feature type="domain" description="DUF2179" evidence="7">
    <location>
        <begin position="219"/>
        <end position="273"/>
    </location>
</feature>
<dbReference type="RefSeq" id="WP_338447973.1">
    <property type="nucleotide sequence ID" value="NZ_CP137640.1"/>
</dbReference>
<reference evidence="8 9" key="1">
    <citation type="submission" date="2023-10" db="EMBL/GenBank/DDBJ databases">
        <title>Niallia locisalis sp.nov. isolated from a salt pond sample.</title>
        <authorList>
            <person name="Li X.-J."/>
            <person name="Dong L."/>
        </authorList>
    </citation>
    <scope>NUCLEOTIDE SEQUENCE [LARGE SCALE GENOMIC DNA]</scope>
    <source>
        <strain evidence="8 9">DSM 29761</strain>
    </source>
</reference>
<name>A0ABZ2CD38_9BACI</name>
<dbReference type="Pfam" id="PF10035">
    <property type="entry name" value="DUF2179"/>
    <property type="match status" value="1"/>
</dbReference>
<keyword evidence="3 6" id="KW-0812">Transmembrane</keyword>
<dbReference type="Pfam" id="PF02588">
    <property type="entry name" value="YitT_membrane"/>
    <property type="match status" value="1"/>
</dbReference>
<proteinExistence type="predicted"/>
<comment type="subcellular location">
    <subcellularLocation>
        <location evidence="1">Cell membrane</location>
        <topology evidence="1">Multi-pass membrane protein</topology>
    </subcellularLocation>
</comment>
<dbReference type="PANTHER" id="PTHR33545">
    <property type="entry name" value="UPF0750 MEMBRANE PROTEIN YITT-RELATED"/>
    <property type="match status" value="1"/>
</dbReference>
<dbReference type="CDD" id="cd16380">
    <property type="entry name" value="YitT_C"/>
    <property type="match status" value="1"/>
</dbReference>
<dbReference type="EMBL" id="CP137640">
    <property type="protein sequence ID" value="WVX79039.1"/>
    <property type="molecule type" value="Genomic_DNA"/>
</dbReference>
<dbReference type="PIRSF" id="PIRSF006483">
    <property type="entry name" value="Membrane_protein_YitT"/>
    <property type="match status" value="1"/>
</dbReference>
<sequence length="278" mass="30079">MAKAKGRNELFYLILIILGTLIISAAFNLFFIPHKILSSGLSGIAILLGLITPFETGTINFVLNLPLLIIGVFKLGKRFIIYTIISVVVLTIGLYIIPVTAVSSEPLLSSIFGGVIAGLGGGLIFRASGSSGGFDIIAVLLTKKRDFPLGSILSALNAVVVIFSGFIFGWDAALHTLVGIYASGKMVDMIHTKHIKLTLMIVTKKGDAIKDRMLAEFYRGITILDAVGAYTGEKQKILMMVITRYQLTEAKILISEIDPHAFVNITETKEVMGAFDRN</sequence>
<dbReference type="InterPro" id="IPR003740">
    <property type="entry name" value="YitT"/>
</dbReference>
<feature type="transmembrane region" description="Helical" evidence="6">
    <location>
        <begin position="44"/>
        <end position="67"/>
    </location>
</feature>
<evidence type="ECO:0000313" key="8">
    <source>
        <dbReference type="EMBL" id="WVX79039.1"/>
    </source>
</evidence>
<feature type="transmembrane region" description="Helical" evidence="6">
    <location>
        <begin position="12"/>
        <end position="32"/>
    </location>
</feature>
<protein>
    <submittedName>
        <fullName evidence="8">YitT family protein</fullName>
    </submittedName>
</protein>
<keyword evidence="5 6" id="KW-0472">Membrane</keyword>
<feature type="transmembrane region" description="Helical" evidence="6">
    <location>
        <begin position="107"/>
        <end position="126"/>
    </location>
</feature>
<dbReference type="Gene3D" id="3.30.70.120">
    <property type="match status" value="1"/>
</dbReference>
<dbReference type="InterPro" id="IPR015867">
    <property type="entry name" value="N-reg_PII/ATP_PRibTrfase_C"/>
</dbReference>
<evidence type="ECO:0000256" key="6">
    <source>
        <dbReference type="SAM" id="Phobius"/>
    </source>
</evidence>
<dbReference type="InterPro" id="IPR051461">
    <property type="entry name" value="UPF0750_membrane"/>
</dbReference>
<keyword evidence="4 6" id="KW-1133">Transmembrane helix</keyword>
<keyword evidence="2" id="KW-1003">Cell membrane</keyword>
<dbReference type="PANTHER" id="PTHR33545:SF5">
    <property type="entry name" value="UPF0750 MEMBRANE PROTEIN YITT"/>
    <property type="match status" value="1"/>
</dbReference>
<organism evidence="8 9">
    <name type="scientific">Niallia oryzisoli</name>
    <dbReference type="NCBI Taxonomy" id="1737571"/>
    <lineage>
        <taxon>Bacteria</taxon>
        <taxon>Bacillati</taxon>
        <taxon>Bacillota</taxon>
        <taxon>Bacilli</taxon>
        <taxon>Bacillales</taxon>
        <taxon>Bacillaceae</taxon>
        <taxon>Niallia</taxon>
    </lineage>
</organism>
<evidence type="ECO:0000256" key="5">
    <source>
        <dbReference type="ARBA" id="ARBA00023136"/>
    </source>
</evidence>